<keyword evidence="2" id="KW-1185">Reference proteome</keyword>
<dbReference type="InParanoid" id="A0A1C7MVY5"/>
<dbReference type="AlphaFoldDB" id="A0A1C7MVY5"/>
<evidence type="ECO:0000313" key="1">
    <source>
        <dbReference type="EMBL" id="OBZ81000.1"/>
    </source>
</evidence>
<evidence type="ECO:0000313" key="2">
    <source>
        <dbReference type="Proteomes" id="UP000093000"/>
    </source>
</evidence>
<organism evidence="1 2">
    <name type="scientific">Choanephora cucurbitarum</name>
    <dbReference type="NCBI Taxonomy" id="101091"/>
    <lineage>
        <taxon>Eukaryota</taxon>
        <taxon>Fungi</taxon>
        <taxon>Fungi incertae sedis</taxon>
        <taxon>Mucoromycota</taxon>
        <taxon>Mucoromycotina</taxon>
        <taxon>Mucoromycetes</taxon>
        <taxon>Mucorales</taxon>
        <taxon>Mucorineae</taxon>
        <taxon>Choanephoraceae</taxon>
        <taxon>Choanephoroideae</taxon>
        <taxon>Choanephora</taxon>
    </lineage>
</organism>
<protein>
    <recommendedName>
        <fullName evidence="3">Retrotransposon gag domain-containing protein</fullName>
    </recommendedName>
</protein>
<proteinExistence type="predicted"/>
<dbReference type="EMBL" id="LUGH01001534">
    <property type="protein sequence ID" value="OBZ81000.1"/>
    <property type="molecule type" value="Genomic_DNA"/>
</dbReference>
<dbReference type="Proteomes" id="UP000093000">
    <property type="component" value="Unassembled WGS sequence"/>
</dbReference>
<evidence type="ECO:0008006" key="3">
    <source>
        <dbReference type="Google" id="ProtNLM"/>
    </source>
</evidence>
<reference evidence="1 2" key="1">
    <citation type="submission" date="2016-03" db="EMBL/GenBank/DDBJ databases">
        <title>Choanephora cucurbitarum.</title>
        <authorList>
            <person name="Min B."/>
            <person name="Park H."/>
            <person name="Park J.-H."/>
            <person name="Shin H.-D."/>
            <person name="Choi I.-G."/>
        </authorList>
    </citation>
    <scope>NUCLEOTIDE SEQUENCE [LARGE SCALE GENOMIC DNA]</scope>
    <source>
        <strain evidence="1 2">KUS-F28377</strain>
    </source>
</reference>
<comment type="caution">
    <text evidence="1">The sequence shown here is derived from an EMBL/GenBank/DDBJ whole genome shotgun (WGS) entry which is preliminary data.</text>
</comment>
<accession>A0A1C7MVY5</accession>
<sequence length="101" mass="11787">MDNSNNSVPEQPLHPSVIEFMTQLSRVFQTQADISVNNTARPPTIQLQRPEPYDGSRNVWKIDGWIRSIERLQDYYGWDDTHTFRFARTLLSGRAEAWFSS</sequence>
<gene>
    <name evidence="1" type="ORF">A0J61_10951</name>
</gene>
<dbReference type="OrthoDB" id="2290219at2759"/>
<name>A0A1C7MVY5_9FUNG</name>